<reference evidence="5 6" key="1">
    <citation type="submission" date="2019-04" db="EMBL/GenBank/DDBJ databases">
        <title>Microbes associate with the intestines of laboratory mice.</title>
        <authorList>
            <person name="Navarre W."/>
            <person name="Wong E."/>
            <person name="Huang K."/>
            <person name="Tropini C."/>
            <person name="Ng K."/>
            <person name="Yu B."/>
        </authorList>
    </citation>
    <scope>NUCLEOTIDE SEQUENCE [LARGE SCALE GENOMIC DNA]</scope>
    <source>
        <strain evidence="5 6">NM50_B9-20</strain>
    </source>
</reference>
<comment type="similarity">
    <text evidence="1">Belongs to the bacterial/plant glucose-1-phosphate adenylyltransferase family.</text>
</comment>
<evidence type="ECO:0000313" key="5">
    <source>
        <dbReference type="EMBL" id="TGY38879.1"/>
    </source>
</evidence>
<accession>A0A4S2DAN1</accession>
<evidence type="ECO:0000259" key="4">
    <source>
        <dbReference type="Pfam" id="PF24894"/>
    </source>
</evidence>
<protein>
    <submittedName>
        <fullName evidence="5">Glucose-1-phosphate adenylyltransferase subunit GlgD</fullName>
        <ecNumber evidence="5">2.7.7.27</ecNumber>
    </submittedName>
</protein>
<dbReference type="SUPFAM" id="SSF53448">
    <property type="entry name" value="Nucleotide-diphospho-sugar transferases"/>
    <property type="match status" value="1"/>
</dbReference>
<proteinExistence type="inferred from homology"/>
<dbReference type="AlphaFoldDB" id="A0A4S2DAN1"/>
<comment type="caution">
    <text evidence="5">The sequence shown here is derived from an EMBL/GenBank/DDBJ whole genome shotgun (WGS) entry which is preliminary data.</text>
</comment>
<feature type="domain" description="Glucose-1-phosphate adenylyltransferase/Bifunctional protein GlmU-like C-terminal hexapeptide" evidence="4">
    <location>
        <begin position="281"/>
        <end position="351"/>
    </location>
</feature>
<dbReference type="InterPro" id="IPR005835">
    <property type="entry name" value="NTP_transferase_dom"/>
</dbReference>
<dbReference type="GO" id="GO:0005978">
    <property type="term" value="P:glycogen biosynthetic process"/>
    <property type="evidence" value="ECO:0007669"/>
    <property type="project" value="UniProtKB-KW"/>
</dbReference>
<dbReference type="GO" id="GO:0008878">
    <property type="term" value="F:glucose-1-phosphate adenylyltransferase activity"/>
    <property type="evidence" value="ECO:0007669"/>
    <property type="project" value="UniProtKB-EC"/>
</dbReference>
<evidence type="ECO:0000259" key="3">
    <source>
        <dbReference type="Pfam" id="PF00483"/>
    </source>
</evidence>
<evidence type="ECO:0000256" key="1">
    <source>
        <dbReference type="ARBA" id="ARBA00010443"/>
    </source>
</evidence>
<feature type="domain" description="Nucleotidyl transferase" evidence="3">
    <location>
        <begin position="29"/>
        <end position="175"/>
    </location>
</feature>
<dbReference type="InterPro" id="IPR011831">
    <property type="entry name" value="ADP-Glc_PPase"/>
</dbReference>
<dbReference type="InterPro" id="IPR029044">
    <property type="entry name" value="Nucleotide-diphossugar_trans"/>
</dbReference>
<gene>
    <name evidence="5" type="primary">glgD</name>
    <name evidence="5" type="ORF">E5347_16630</name>
</gene>
<keyword evidence="5" id="KW-0548">Nucleotidyltransferase</keyword>
<organism evidence="5 6">
    <name type="scientific">Clostridium sartagoforme</name>
    <dbReference type="NCBI Taxonomy" id="84031"/>
    <lineage>
        <taxon>Bacteria</taxon>
        <taxon>Bacillati</taxon>
        <taxon>Bacillota</taxon>
        <taxon>Clostridia</taxon>
        <taxon>Eubacteriales</taxon>
        <taxon>Clostridiaceae</taxon>
        <taxon>Clostridium</taxon>
    </lineage>
</organism>
<keyword evidence="2" id="KW-0320">Glycogen biosynthesis</keyword>
<evidence type="ECO:0000256" key="2">
    <source>
        <dbReference type="ARBA" id="ARBA00023056"/>
    </source>
</evidence>
<dbReference type="NCBIfam" id="TIGR02092">
    <property type="entry name" value="glgD"/>
    <property type="match status" value="1"/>
</dbReference>
<dbReference type="Proteomes" id="UP000306888">
    <property type="component" value="Unassembled WGS sequence"/>
</dbReference>
<dbReference type="InterPro" id="IPR011004">
    <property type="entry name" value="Trimer_LpxA-like_sf"/>
</dbReference>
<dbReference type="RefSeq" id="WP_136008342.1">
    <property type="nucleotide sequence ID" value="NZ_SRYR01000026.1"/>
</dbReference>
<dbReference type="PANTHER" id="PTHR43523">
    <property type="entry name" value="GLUCOSE-1-PHOSPHATE ADENYLYLTRANSFERASE-RELATED"/>
    <property type="match status" value="1"/>
</dbReference>
<name>A0A4S2DAN1_9CLOT</name>
<dbReference type="InterPro" id="IPR056818">
    <property type="entry name" value="GlmU/GlgC-like_hexapep"/>
</dbReference>
<evidence type="ECO:0000313" key="6">
    <source>
        <dbReference type="Proteomes" id="UP000306888"/>
    </source>
</evidence>
<dbReference type="CDD" id="cd02508">
    <property type="entry name" value="ADP_Glucose_PP"/>
    <property type="match status" value="1"/>
</dbReference>
<dbReference type="PANTHER" id="PTHR43523:SF6">
    <property type="entry name" value="GLYCOGEN BIOSYNTHESIS PROTEIN GLGD"/>
    <property type="match status" value="1"/>
</dbReference>
<dbReference type="Pfam" id="PF00483">
    <property type="entry name" value="NTP_transferase"/>
    <property type="match status" value="1"/>
</dbReference>
<sequence length="361" mass="41613">MKDCIGIINLDENEEKLKSLINNNTISSMSIAGRYRIIDFVLSNLTNSGVECIGLFAKKKSYPLINHLSNGRPWDLHRKKYGLRIFNYSEYDPAYDDIHSFMENIDFIKNSDKEYIIMASSYMVCNINYQDVINYHRESDNDITIVYKKDINIKNKYENCQTIEFNPEGKIESIEVISNKSNNVNLNMEMYIMRTSLFINMVRDSLTTGLYKKINDYIISNTRKLNMGAYEFEGYLACINSIDSYFNTNKEILNLEISKELFYNRPIYTNQKDEPPTYYSKDSKVENSIIANGSYIEGKVENSIIGREVIIKNGAVIINSIVMDNCVVDKFSLINNAIVNSGVSFKEESVIEGFIEKPKII</sequence>
<keyword evidence="6" id="KW-1185">Reference proteome</keyword>
<dbReference type="EC" id="2.7.7.27" evidence="5"/>
<dbReference type="SUPFAM" id="SSF51161">
    <property type="entry name" value="Trimeric LpxA-like enzymes"/>
    <property type="match status" value="1"/>
</dbReference>
<dbReference type="Pfam" id="PF24894">
    <property type="entry name" value="Hexapep_GlmU"/>
    <property type="match status" value="1"/>
</dbReference>
<dbReference type="EMBL" id="SRYR01000026">
    <property type="protein sequence ID" value="TGY38879.1"/>
    <property type="molecule type" value="Genomic_DNA"/>
</dbReference>
<dbReference type="OrthoDB" id="9801810at2"/>
<dbReference type="Gene3D" id="2.160.10.10">
    <property type="entry name" value="Hexapeptide repeat proteins"/>
    <property type="match status" value="1"/>
</dbReference>
<dbReference type="InterPro" id="IPR011832">
    <property type="entry name" value="GlgDAde_trans"/>
</dbReference>
<keyword evidence="5" id="KW-0808">Transferase</keyword>
<dbReference type="Gene3D" id="3.90.550.10">
    <property type="entry name" value="Spore Coat Polysaccharide Biosynthesis Protein SpsA, Chain A"/>
    <property type="match status" value="1"/>
</dbReference>